<feature type="chain" id="PRO_5046045620" evidence="1">
    <location>
        <begin position="25"/>
        <end position="448"/>
    </location>
</feature>
<dbReference type="PROSITE" id="PS51257">
    <property type="entry name" value="PROKAR_LIPOPROTEIN"/>
    <property type="match status" value="1"/>
</dbReference>
<comment type="caution">
    <text evidence="2">The sequence shown here is derived from an EMBL/GenBank/DDBJ whole genome shotgun (WGS) entry which is preliminary data.</text>
</comment>
<sequence length="448" mass="48836">MRERRWKKAVSGMLGAVLAIGLTACGGNSGGGSEGATQEGASATELNIVLFDNLTNQGISALSHEFEEKTGIKANITLLGQDVAEKRMQLDFIGNTGALDVAYMSFIMMQSWVKAGWVVPLDEYIQANTDVEMDDFATAPVESLSLNGQIWALPSFAETGLMAYRQDILESKGIATPPDTWTEFMDAAKAIHTNETAAVALRGKRGQGLNMFIFPSMMWGFGGSYFKNYPDDMTPILDRPENVEALRFYSDLVQNYSPQGASNFSFAEVISAYQQGKAAMTVDGTSIISQLFDRETSKYAEQTKVALVPQGPGGRSPMIAVHGLAIPKSSDKKEAAFEFIKWATSAEVQKKVAMNDYWMDFTRNSVAEDPEIVQKYDLDGGNFMKLRSESLNLARSDYRPLIPEWPQIGDIIAAQVNAAATGAASAEVVLKEANKQVAEVLKNAGYDQ</sequence>
<dbReference type="EMBL" id="JBHSEP010000022">
    <property type="protein sequence ID" value="MFC4601058.1"/>
    <property type="molecule type" value="Genomic_DNA"/>
</dbReference>
<dbReference type="SUPFAM" id="SSF53850">
    <property type="entry name" value="Periplasmic binding protein-like II"/>
    <property type="match status" value="1"/>
</dbReference>
<gene>
    <name evidence="2" type="ORF">ACFO3S_22645</name>
</gene>
<dbReference type="CDD" id="cd13585">
    <property type="entry name" value="PBP2_TMBP_like"/>
    <property type="match status" value="1"/>
</dbReference>
<dbReference type="InterPro" id="IPR050490">
    <property type="entry name" value="Bact_solute-bd_prot1"/>
</dbReference>
<proteinExistence type="predicted"/>
<evidence type="ECO:0000313" key="2">
    <source>
        <dbReference type="EMBL" id="MFC4601058.1"/>
    </source>
</evidence>
<reference evidence="3" key="1">
    <citation type="journal article" date="2019" name="Int. J. Syst. Evol. Microbiol.">
        <title>The Global Catalogue of Microorganisms (GCM) 10K type strain sequencing project: providing services to taxonomists for standard genome sequencing and annotation.</title>
        <authorList>
            <consortium name="The Broad Institute Genomics Platform"/>
            <consortium name="The Broad Institute Genome Sequencing Center for Infectious Disease"/>
            <person name="Wu L."/>
            <person name="Ma J."/>
        </authorList>
    </citation>
    <scope>NUCLEOTIDE SEQUENCE [LARGE SCALE GENOMIC DNA]</scope>
    <source>
        <strain evidence="3">CCUG 49571</strain>
    </source>
</reference>
<dbReference type="Gene3D" id="3.40.190.10">
    <property type="entry name" value="Periplasmic binding protein-like II"/>
    <property type="match status" value="2"/>
</dbReference>
<feature type="signal peptide" evidence="1">
    <location>
        <begin position="1"/>
        <end position="24"/>
    </location>
</feature>
<protein>
    <submittedName>
        <fullName evidence="2">ABC transporter substrate-binding protein</fullName>
    </submittedName>
</protein>
<dbReference type="InterPro" id="IPR006059">
    <property type="entry name" value="SBP"/>
</dbReference>
<accession>A0ABV9FJ50</accession>
<evidence type="ECO:0000313" key="3">
    <source>
        <dbReference type="Proteomes" id="UP001596028"/>
    </source>
</evidence>
<dbReference type="PANTHER" id="PTHR43649:SF12">
    <property type="entry name" value="DIACETYLCHITOBIOSE BINDING PROTEIN DASA"/>
    <property type="match status" value="1"/>
</dbReference>
<dbReference type="RefSeq" id="WP_378100706.1">
    <property type="nucleotide sequence ID" value="NZ_JBHSEP010000022.1"/>
</dbReference>
<dbReference type="Proteomes" id="UP001596028">
    <property type="component" value="Unassembled WGS sequence"/>
</dbReference>
<name>A0ABV9FJ50_9BACL</name>
<keyword evidence="1" id="KW-0732">Signal</keyword>
<organism evidence="2 3">
    <name type="scientific">Cohnella hongkongensis</name>
    <dbReference type="NCBI Taxonomy" id="178337"/>
    <lineage>
        <taxon>Bacteria</taxon>
        <taxon>Bacillati</taxon>
        <taxon>Bacillota</taxon>
        <taxon>Bacilli</taxon>
        <taxon>Bacillales</taxon>
        <taxon>Paenibacillaceae</taxon>
        <taxon>Cohnella</taxon>
    </lineage>
</organism>
<dbReference type="PANTHER" id="PTHR43649">
    <property type="entry name" value="ARABINOSE-BINDING PROTEIN-RELATED"/>
    <property type="match status" value="1"/>
</dbReference>
<dbReference type="Pfam" id="PF01547">
    <property type="entry name" value="SBP_bac_1"/>
    <property type="match status" value="1"/>
</dbReference>
<evidence type="ECO:0000256" key="1">
    <source>
        <dbReference type="SAM" id="SignalP"/>
    </source>
</evidence>
<keyword evidence="3" id="KW-1185">Reference proteome</keyword>